<evidence type="ECO:0000313" key="2">
    <source>
        <dbReference type="Proteomes" id="UP000683360"/>
    </source>
</evidence>
<gene>
    <name evidence="1" type="ORF">MEDL_48504</name>
</gene>
<accession>A0A8S3TXG3</accession>
<evidence type="ECO:0000313" key="1">
    <source>
        <dbReference type="EMBL" id="CAG2235974.1"/>
    </source>
</evidence>
<sequence>MHYLPEVLLSNYIAKIKDQDHITDDTSPYFILSQSHSLERIKAELGHTIMTTVKKNLFSYGGRLFFLTDEYELKSLMDRGDFHITEHTFIMVDSAVVETFKMLPDVTNSLLTCEIQEYVSSVLVNKAVDSARHVVMLEKQIEKQKHEPTKINMTEFASVAKSLGPMVLFLKNVKARNTIKPKDFVAKMENKHTDFVAVNLQNVYEAGLIRDDAALDRSITPKILYELEWDVTNENKKCLPHFVKSWYMLLVGFVYRLVKALD</sequence>
<keyword evidence="2" id="KW-1185">Reference proteome</keyword>
<comment type="caution">
    <text evidence="1">The sequence shown here is derived from an EMBL/GenBank/DDBJ whole genome shotgun (WGS) entry which is preliminary data.</text>
</comment>
<reference evidence="1" key="1">
    <citation type="submission" date="2021-03" db="EMBL/GenBank/DDBJ databases">
        <authorList>
            <person name="Bekaert M."/>
        </authorList>
    </citation>
    <scope>NUCLEOTIDE SEQUENCE</scope>
</reference>
<proteinExistence type="predicted"/>
<dbReference type="AlphaFoldDB" id="A0A8S3TXG3"/>
<dbReference type="Proteomes" id="UP000683360">
    <property type="component" value="Unassembled WGS sequence"/>
</dbReference>
<dbReference type="EMBL" id="CAJPWZ010002336">
    <property type="protein sequence ID" value="CAG2235974.1"/>
    <property type="molecule type" value="Genomic_DNA"/>
</dbReference>
<dbReference type="OrthoDB" id="6110197at2759"/>
<protein>
    <submittedName>
        <fullName evidence="1">Uncharacterized protein</fullName>
    </submittedName>
</protein>
<organism evidence="1 2">
    <name type="scientific">Mytilus edulis</name>
    <name type="common">Blue mussel</name>
    <dbReference type="NCBI Taxonomy" id="6550"/>
    <lineage>
        <taxon>Eukaryota</taxon>
        <taxon>Metazoa</taxon>
        <taxon>Spiralia</taxon>
        <taxon>Lophotrochozoa</taxon>
        <taxon>Mollusca</taxon>
        <taxon>Bivalvia</taxon>
        <taxon>Autobranchia</taxon>
        <taxon>Pteriomorphia</taxon>
        <taxon>Mytilida</taxon>
        <taxon>Mytiloidea</taxon>
        <taxon>Mytilidae</taxon>
        <taxon>Mytilinae</taxon>
        <taxon>Mytilus</taxon>
    </lineage>
</organism>
<name>A0A8S3TXG3_MYTED</name>